<dbReference type="Gramene" id="OIT38345">
    <property type="protein sequence ID" value="OIT38345"/>
    <property type="gene ID" value="A4A49_15464"/>
</dbReference>
<dbReference type="EMBL" id="MJEQ01000215">
    <property type="protein sequence ID" value="OIT38345.1"/>
    <property type="molecule type" value="Genomic_DNA"/>
</dbReference>
<reference evidence="2" key="1">
    <citation type="submission" date="2016-11" db="EMBL/GenBank/DDBJ databases">
        <title>The genome of Nicotiana attenuata.</title>
        <authorList>
            <person name="Xu S."/>
            <person name="Brockmoeller T."/>
            <person name="Gaquerel E."/>
            <person name="Navarro A."/>
            <person name="Kuhl H."/>
            <person name="Gase K."/>
            <person name="Ling Z."/>
            <person name="Zhou W."/>
            <person name="Kreitzer C."/>
            <person name="Stanke M."/>
            <person name="Tang H."/>
            <person name="Lyons E."/>
            <person name="Pandey P."/>
            <person name="Pandey S.P."/>
            <person name="Timmermann B."/>
            <person name="Baldwin I.T."/>
        </authorList>
    </citation>
    <scope>NUCLEOTIDE SEQUENCE [LARGE SCALE GENOMIC DNA]</scope>
    <source>
        <strain evidence="2">UT</strain>
    </source>
</reference>
<feature type="region of interest" description="Disordered" evidence="1">
    <location>
        <begin position="1"/>
        <end position="34"/>
    </location>
</feature>
<name>A0A314L9S5_NICAT</name>
<feature type="compositionally biased region" description="Basic and acidic residues" evidence="1">
    <location>
        <begin position="9"/>
        <end position="21"/>
    </location>
</feature>
<comment type="caution">
    <text evidence="2">The sequence shown here is derived from an EMBL/GenBank/DDBJ whole genome shotgun (WGS) entry which is preliminary data.</text>
</comment>
<gene>
    <name evidence="2" type="ORF">A4A49_15464</name>
</gene>
<dbReference type="AlphaFoldDB" id="A0A314L9S5"/>
<organism evidence="2 3">
    <name type="scientific">Nicotiana attenuata</name>
    <name type="common">Coyote tobacco</name>
    <dbReference type="NCBI Taxonomy" id="49451"/>
    <lineage>
        <taxon>Eukaryota</taxon>
        <taxon>Viridiplantae</taxon>
        <taxon>Streptophyta</taxon>
        <taxon>Embryophyta</taxon>
        <taxon>Tracheophyta</taxon>
        <taxon>Spermatophyta</taxon>
        <taxon>Magnoliopsida</taxon>
        <taxon>eudicotyledons</taxon>
        <taxon>Gunneridae</taxon>
        <taxon>Pentapetalae</taxon>
        <taxon>asterids</taxon>
        <taxon>lamiids</taxon>
        <taxon>Solanales</taxon>
        <taxon>Solanaceae</taxon>
        <taxon>Nicotianoideae</taxon>
        <taxon>Nicotianeae</taxon>
        <taxon>Nicotiana</taxon>
    </lineage>
</organism>
<sequence length="220" mass="24976">MRQCYQLEPMKESPESRKKVLEEEEEEDTLSLSDFSIYNDNDSEEWEKYYDSNSNSSSTSTSSSFSVDEDLFEFNTEEWNKNNAFAHNPPENILFCGKLIPYRINPMLENTKNKEAKTKRGSILPRGKSSSRWYIFLFGFPTHEMELKDLKNRQSRKVNIASSSPSSALLCPFKNGDDQKNRGKGKKGMWGLIKALSCSGSATYEAQSVVKASIGCISLV</sequence>
<evidence type="ECO:0000313" key="3">
    <source>
        <dbReference type="Proteomes" id="UP000187609"/>
    </source>
</evidence>
<proteinExistence type="predicted"/>
<protein>
    <submittedName>
        <fullName evidence="2">Uncharacterized protein</fullName>
    </submittedName>
</protein>
<dbReference type="PANTHER" id="PTHR34130:SF3">
    <property type="entry name" value="DUF1645 FAMILY PROTEIN"/>
    <property type="match status" value="1"/>
</dbReference>
<dbReference type="PANTHER" id="PTHR34130">
    <property type="entry name" value="OS08G0243800 PROTEIN"/>
    <property type="match status" value="1"/>
</dbReference>
<dbReference type="Proteomes" id="UP000187609">
    <property type="component" value="Unassembled WGS sequence"/>
</dbReference>
<accession>A0A314L9S5</accession>
<evidence type="ECO:0000256" key="1">
    <source>
        <dbReference type="SAM" id="MobiDB-lite"/>
    </source>
</evidence>
<evidence type="ECO:0000313" key="2">
    <source>
        <dbReference type="EMBL" id="OIT38345.1"/>
    </source>
</evidence>
<keyword evidence="3" id="KW-1185">Reference proteome</keyword>